<accession>A0A1I2G092</accession>
<dbReference type="EMBL" id="FONN01000014">
    <property type="protein sequence ID" value="SFF10499.1"/>
    <property type="molecule type" value="Genomic_DNA"/>
</dbReference>
<dbReference type="AlphaFoldDB" id="A0A1I2G092"/>
<keyword evidence="1" id="KW-0808">Transferase</keyword>
<evidence type="ECO:0000313" key="4">
    <source>
        <dbReference type="EMBL" id="SFF10499.1"/>
    </source>
</evidence>
<organism evidence="4 5">
    <name type="scientific">Paenibacillus algorifonticola</name>
    <dbReference type="NCBI Taxonomy" id="684063"/>
    <lineage>
        <taxon>Bacteria</taxon>
        <taxon>Bacillati</taxon>
        <taxon>Bacillota</taxon>
        <taxon>Bacilli</taxon>
        <taxon>Bacillales</taxon>
        <taxon>Paenibacillaceae</taxon>
        <taxon>Paenibacillus</taxon>
    </lineage>
</organism>
<evidence type="ECO:0000313" key="5">
    <source>
        <dbReference type="Proteomes" id="UP000183410"/>
    </source>
</evidence>
<keyword evidence="5" id="KW-1185">Reference proteome</keyword>
<keyword evidence="2" id="KW-0012">Acyltransferase</keyword>
<dbReference type="Proteomes" id="UP000183410">
    <property type="component" value="Unassembled WGS sequence"/>
</dbReference>
<dbReference type="RefSeq" id="WP_046232966.1">
    <property type="nucleotide sequence ID" value="NZ_FONN01000014.1"/>
</dbReference>
<dbReference type="InterPro" id="IPR050680">
    <property type="entry name" value="YpeA/RimI_acetyltransf"/>
</dbReference>
<evidence type="ECO:0000256" key="1">
    <source>
        <dbReference type="ARBA" id="ARBA00022679"/>
    </source>
</evidence>
<dbReference type="PROSITE" id="PS51186">
    <property type="entry name" value="GNAT"/>
    <property type="match status" value="1"/>
</dbReference>
<name>A0A1I2G092_9BACL</name>
<dbReference type="InterPro" id="IPR016181">
    <property type="entry name" value="Acyl_CoA_acyltransferase"/>
</dbReference>
<dbReference type="PANTHER" id="PTHR43420">
    <property type="entry name" value="ACETYLTRANSFERASE"/>
    <property type="match status" value="1"/>
</dbReference>
<keyword evidence="4" id="KW-0687">Ribonucleoprotein</keyword>
<dbReference type="InterPro" id="IPR000182">
    <property type="entry name" value="GNAT_dom"/>
</dbReference>
<reference evidence="5" key="1">
    <citation type="submission" date="2016-10" db="EMBL/GenBank/DDBJ databases">
        <authorList>
            <person name="Varghese N."/>
            <person name="Submissions S."/>
        </authorList>
    </citation>
    <scope>NUCLEOTIDE SEQUENCE [LARGE SCALE GENOMIC DNA]</scope>
    <source>
        <strain evidence="5">CGMCC 1.10223</strain>
    </source>
</reference>
<dbReference type="Gene3D" id="3.40.630.30">
    <property type="match status" value="1"/>
</dbReference>
<proteinExistence type="predicted"/>
<dbReference type="SUPFAM" id="SSF55729">
    <property type="entry name" value="Acyl-CoA N-acyltransferases (Nat)"/>
    <property type="match status" value="1"/>
</dbReference>
<evidence type="ECO:0000259" key="3">
    <source>
        <dbReference type="PROSITE" id="PS51186"/>
    </source>
</evidence>
<dbReference type="CDD" id="cd04301">
    <property type="entry name" value="NAT_SF"/>
    <property type="match status" value="1"/>
</dbReference>
<dbReference type="GO" id="GO:0005840">
    <property type="term" value="C:ribosome"/>
    <property type="evidence" value="ECO:0007669"/>
    <property type="project" value="UniProtKB-KW"/>
</dbReference>
<dbReference type="GO" id="GO:0016747">
    <property type="term" value="F:acyltransferase activity, transferring groups other than amino-acyl groups"/>
    <property type="evidence" value="ECO:0007669"/>
    <property type="project" value="InterPro"/>
</dbReference>
<gene>
    <name evidence="4" type="ORF">SAMN04487969_11415</name>
</gene>
<evidence type="ECO:0000256" key="2">
    <source>
        <dbReference type="ARBA" id="ARBA00023315"/>
    </source>
</evidence>
<protein>
    <submittedName>
        <fullName evidence="4">Ribosomal protein S18 acetylase RimI</fullName>
    </submittedName>
</protein>
<keyword evidence="4" id="KW-0689">Ribosomal protein</keyword>
<feature type="domain" description="N-acetyltransferase" evidence="3">
    <location>
        <begin position="1"/>
        <end position="148"/>
    </location>
</feature>
<dbReference type="Pfam" id="PF13508">
    <property type="entry name" value="Acetyltransf_7"/>
    <property type="match status" value="1"/>
</dbReference>
<sequence>MIRERNARTDDEEIIRLIKAELMPLSWTTHQHDAKVIRELPLRLRRGVTYVAAAGKTAKPYGFIHFETARDILMFSMLAVHPEHRNRHCGRKLMAAAEAYGLAASCTMARLFVDQINGKAHHFYAKLGYQTIRYYPELRCYEMIKGLLNTENSSPMPLNT</sequence>